<feature type="domain" description="Fcf2 pre-rRNA processing C-terminal" evidence="3">
    <location>
        <begin position="80"/>
        <end position="172"/>
    </location>
</feature>
<comment type="caution">
    <text evidence="4">The sequence shown here is derived from an EMBL/GenBank/DDBJ whole genome shotgun (WGS) entry which is preliminary data.</text>
</comment>
<dbReference type="GO" id="GO:0005730">
    <property type="term" value="C:nucleolus"/>
    <property type="evidence" value="ECO:0007669"/>
    <property type="project" value="UniProtKB-SubCell"/>
</dbReference>
<dbReference type="AlphaFoldDB" id="A0AAN7BAZ5"/>
<reference evidence="4" key="1">
    <citation type="journal article" date="2023" name="Mol. Phylogenet. Evol.">
        <title>Genome-scale phylogeny and comparative genomics of the fungal order Sordariales.</title>
        <authorList>
            <person name="Hensen N."/>
            <person name="Bonometti L."/>
            <person name="Westerberg I."/>
            <person name="Brannstrom I.O."/>
            <person name="Guillou S."/>
            <person name="Cros-Aarteil S."/>
            <person name="Calhoun S."/>
            <person name="Haridas S."/>
            <person name="Kuo A."/>
            <person name="Mondo S."/>
            <person name="Pangilinan J."/>
            <person name="Riley R."/>
            <person name="LaButti K."/>
            <person name="Andreopoulos B."/>
            <person name="Lipzen A."/>
            <person name="Chen C."/>
            <person name="Yan M."/>
            <person name="Daum C."/>
            <person name="Ng V."/>
            <person name="Clum A."/>
            <person name="Steindorff A."/>
            <person name="Ohm R.A."/>
            <person name="Martin F."/>
            <person name="Silar P."/>
            <person name="Natvig D.O."/>
            <person name="Lalanne C."/>
            <person name="Gautier V."/>
            <person name="Ament-Velasquez S.L."/>
            <person name="Kruys A."/>
            <person name="Hutchinson M.I."/>
            <person name="Powell A.J."/>
            <person name="Barry K."/>
            <person name="Miller A.N."/>
            <person name="Grigoriev I.V."/>
            <person name="Debuchy R."/>
            <person name="Gladieux P."/>
            <person name="Hiltunen Thoren M."/>
            <person name="Johannesson H."/>
        </authorList>
    </citation>
    <scope>NUCLEOTIDE SEQUENCE</scope>
    <source>
        <strain evidence="4">PSN293</strain>
    </source>
</reference>
<evidence type="ECO:0000313" key="4">
    <source>
        <dbReference type="EMBL" id="KAK4217328.1"/>
    </source>
</evidence>
<dbReference type="GO" id="GO:0003723">
    <property type="term" value="F:RNA binding"/>
    <property type="evidence" value="ECO:0007669"/>
    <property type="project" value="TreeGrafter"/>
</dbReference>
<sequence length="201" mass="22317">MATANLTDEDIDRLLAEAETRLAASNDSKALVPVAASTKTLRAPAATISTEGQAVVAKTQSKELSVRIPKPAQAKTAADKKDALADWYNLPKTELTPELKRDLQILKMRDVVAMGKQYFKKDSRKNFVPEYCAVGRILPGATDGSNHRLTKKEQKRTIVEEVLAGQTTSKFKSKYHEVQEKKQSGNKLYYKKLVAGRRRKG</sequence>
<evidence type="ECO:0000256" key="1">
    <source>
        <dbReference type="ARBA" id="ARBA00004604"/>
    </source>
</evidence>
<keyword evidence="2" id="KW-0539">Nucleus</keyword>
<comment type="subcellular location">
    <subcellularLocation>
        <location evidence="1">Nucleus</location>
        <location evidence="1">Nucleolus</location>
    </subcellularLocation>
</comment>
<dbReference type="PANTHER" id="PTHR21686">
    <property type="entry name" value="DEOXYNUCLEOTIDYLTRANSFERASE TERMINAL-INTERACTING PROTEIN 2"/>
    <property type="match status" value="1"/>
</dbReference>
<accession>A0AAN7BAZ5</accession>
<reference evidence="4" key="2">
    <citation type="submission" date="2023-05" db="EMBL/GenBank/DDBJ databases">
        <authorList>
            <consortium name="Lawrence Berkeley National Laboratory"/>
            <person name="Steindorff A."/>
            <person name="Hensen N."/>
            <person name="Bonometti L."/>
            <person name="Westerberg I."/>
            <person name="Brannstrom I.O."/>
            <person name="Guillou S."/>
            <person name="Cros-Aarteil S."/>
            <person name="Calhoun S."/>
            <person name="Haridas S."/>
            <person name="Kuo A."/>
            <person name="Mondo S."/>
            <person name="Pangilinan J."/>
            <person name="Riley R."/>
            <person name="Labutti K."/>
            <person name="Andreopoulos B."/>
            <person name="Lipzen A."/>
            <person name="Chen C."/>
            <person name="Yanf M."/>
            <person name="Daum C."/>
            <person name="Ng V."/>
            <person name="Clum A."/>
            <person name="Ohm R."/>
            <person name="Martin F."/>
            <person name="Silar P."/>
            <person name="Natvig D."/>
            <person name="Lalanne C."/>
            <person name="Gautier V."/>
            <person name="Ament-Velasquez S.L."/>
            <person name="Kruys A."/>
            <person name="Hutchinson M.I."/>
            <person name="Powell A.J."/>
            <person name="Barry K."/>
            <person name="Miller A.N."/>
            <person name="Grigoriev I.V."/>
            <person name="Debuchy R."/>
            <person name="Gladieux P."/>
            <person name="Thoren M.H."/>
            <person name="Johannesson H."/>
        </authorList>
    </citation>
    <scope>NUCLEOTIDE SEQUENCE</scope>
    <source>
        <strain evidence="4">PSN293</strain>
    </source>
</reference>
<gene>
    <name evidence="4" type="ORF">QBC37DRAFT_414845</name>
</gene>
<dbReference type="GO" id="GO:0006396">
    <property type="term" value="P:RNA processing"/>
    <property type="evidence" value="ECO:0007669"/>
    <property type="project" value="TreeGrafter"/>
</dbReference>
<dbReference type="Pfam" id="PF08698">
    <property type="entry name" value="Fcf2"/>
    <property type="match status" value="1"/>
</dbReference>
<proteinExistence type="predicted"/>
<dbReference type="Proteomes" id="UP001301769">
    <property type="component" value="Unassembled WGS sequence"/>
</dbReference>
<evidence type="ECO:0000256" key="2">
    <source>
        <dbReference type="ARBA" id="ARBA00023242"/>
    </source>
</evidence>
<organism evidence="4 5">
    <name type="scientific">Rhypophila decipiens</name>
    <dbReference type="NCBI Taxonomy" id="261697"/>
    <lineage>
        <taxon>Eukaryota</taxon>
        <taxon>Fungi</taxon>
        <taxon>Dikarya</taxon>
        <taxon>Ascomycota</taxon>
        <taxon>Pezizomycotina</taxon>
        <taxon>Sordariomycetes</taxon>
        <taxon>Sordariomycetidae</taxon>
        <taxon>Sordariales</taxon>
        <taxon>Naviculisporaceae</taxon>
        <taxon>Rhypophila</taxon>
    </lineage>
</organism>
<dbReference type="EMBL" id="MU858060">
    <property type="protein sequence ID" value="KAK4217328.1"/>
    <property type="molecule type" value="Genomic_DNA"/>
</dbReference>
<protein>
    <submittedName>
        <fullName evidence="4">rRNA-processing protein fcf2</fullName>
    </submittedName>
</protein>
<name>A0AAN7BAZ5_9PEZI</name>
<dbReference type="InterPro" id="IPR039883">
    <property type="entry name" value="Fcf2/DNTTIP2"/>
</dbReference>
<evidence type="ECO:0000313" key="5">
    <source>
        <dbReference type="Proteomes" id="UP001301769"/>
    </source>
</evidence>
<keyword evidence="5" id="KW-1185">Reference proteome</keyword>
<dbReference type="PANTHER" id="PTHR21686:SF12">
    <property type="entry name" value="DEOXYNUCLEOTIDYLTRANSFERASE TERMINAL-INTERACTING PROTEIN 2"/>
    <property type="match status" value="1"/>
</dbReference>
<dbReference type="InterPro" id="IPR014810">
    <property type="entry name" value="Fcf2_C"/>
</dbReference>
<evidence type="ECO:0000259" key="3">
    <source>
        <dbReference type="Pfam" id="PF08698"/>
    </source>
</evidence>